<dbReference type="AlphaFoldDB" id="A0AA86NF85"/>
<protein>
    <submittedName>
        <fullName evidence="3">Hypothetical_protein</fullName>
    </submittedName>
</protein>
<comment type="caution">
    <text evidence="2">The sequence shown here is derived from an EMBL/GenBank/DDBJ whole genome shotgun (WGS) entry which is preliminary data.</text>
</comment>
<reference evidence="3 4" key="2">
    <citation type="submission" date="2024-07" db="EMBL/GenBank/DDBJ databases">
        <authorList>
            <person name="Akdeniz Z."/>
        </authorList>
    </citation>
    <scope>NUCLEOTIDE SEQUENCE [LARGE SCALE GENOMIC DNA]</scope>
</reference>
<accession>A0AA86NF85</accession>
<dbReference type="Proteomes" id="UP001642409">
    <property type="component" value="Unassembled WGS sequence"/>
</dbReference>
<evidence type="ECO:0000313" key="2">
    <source>
        <dbReference type="EMBL" id="CAI9918529.1"/>
    </source>
</evidence>
<name>A0AA86NF85_9EUKA</name>
<reference evidence="2" key="1">
    <citation type="submission" date="2023-06" db="EMBL/GenBank/DDBJ databases">
        <authorList>
            <person name="Kurt Z."/>
        </authorList>
    </citation>
    <scope>NUCLEOTIDE SEQUENCE</scope>
</reference>
<proteinExistence type="predicted"/>
<dbReference type="EMBL" id="CATOUU010000159">
    <property type="protein sequence ID" value="CAI9918529.1"/>
    <property type="molecule type" value="Genomic_DNA"/>
</dbReference>
<keyword evidence="1" id="KW-0175">Coiled coil</keyword>
<gene>
    <name evidence="2" type="ORF">HINF_LOCUS6174</name>
    <name evidence="3" type="ORF">HINF_LOCUS73000</name>
</gene>
<dbReference type="EMBL" id="CAXDID020000589">
    <property type="protein sequence ID" value="CAL6104891.1"/>
    <property type="molecule type" value="Genomic_DNA"/>
</dbReference>
<evidence type="ECO:0000313" key="3">
    <source>
        <dbReference type="EMBL" id="CAL6104891.1"/>
    </source>
</evidence>
<sequence length="111" mass="12965">MLKQLLKENEDLQQELKKETKKGEQINIELTEKIKDKKYYTREIINKQKDNKQLDLAKQHATLLTNFMDAINALFNGKNAIGRKLINIDVILKIVAQNNKQDNDIFNLTPK</sequence>
<organism evidence="2">
    <name type="scientific">Hexamita inflata</name>
    <dbReference type="NCBI Taxonomy" id="28002"/>
    <lineage>
        <taxon>Eukaryota</taxon>
        <taxon>Metamonada</taxon>
        <taxon>Diplomonadida</taxon>
        <taxon>Hexamitidae</taxon>
        <taxon>Hexamitinae</taxon>
        <taxon>Hexamita</taxon>
    </lineage>
</organism>
<evidence type="ECO:0000313" key="4">
    <source>
        <dbReference type="Proteomes" id="UP001642409"/>
    </source>
</evidence>
<evidence type="ECO:0000256" key="1">
    <source>
        <dbReference type="SAM" id="Coils"/>
    </source>
</evidence>
<keyword evidence="4" id="KW-1185">Reference proteome</keyword>
<feature type="coiled-coil region" evidence="1">
    <location>
        <begin position="2"/>
        <end position="29"/>
    </location>
</feature>